<evidence type="ECO:0000313" key="7">
    <source>
        <dbReference type="EMBL" id="BAL80560.1"/>
    </source>
</evidence>
<dbReference type="PANTHER" id="PTHR37422:SF13">
    <property type="entry name" value="LIPOPOLYSACCHARIDE BIOSYNTHESIS PROTEIN PA4999-RELATED"/>
    <property type="match status" value="1"/>
</dbReference>
<feature type="transmembrane region" description="Helical" evidence="5">
    <location>
        <begin position="197"/>
        <end position="214"/>
    </location>
</feature>
<dbReference type="KEGG" id="cex:CSE_04340"/>
<evidence type="ECO:0000256" key="4">
    <source>
        <dbReference type="ARBA" id="ARBA00023136"/>
    </source>
</evidence>
<feature type="transmembrane region" description="Helical" evidence="5">
    <location>
        <begin position="320"/>
        <end position="345"/>
    </location>
</feature>
<feature type="domain" description="O-antigen ligase-related" evidence="6">
    <location>
        <begin position="203"/>
        <end position="337"/>
    </location>
</feature>
<proteinExistence type="predicted"/>
<dbReference type="RefSeq" id="WP_014452966.1">
    <property type="nucleotide sequence ID" value="NC_017096.1"/>
</dbReference>
<protein>
    <submittedName>
        <fullName evidence="7">O-antigen polymerase family protein</fullName>
    </submittedName>
</protein>
<keyword evidence="8" id="KW-1185">Reference proteome</keyword>
<feature type="transmembrane region" description="Helical" evidence="5">
    <location>
        <begin position="118"/>
        <end position="139"/>
    </location>
</feature>
<keyword evidence="2 5" id="KW-0812">Transmembrane</keyword>
<feature type="transmembrane region" description="Helical" evidence="5">
    <location>
        <begin position="93"/>
        <end position="109"/>
    </location>
</feature>
<accession>A0A7U6GDX0</accession>
<dbReference type="EMBL" id="AP012051">
    <property type="protein sequence ID" value="BAL80560.1"/>
    <property type="molecule type" value="Genomic_DNA"/>
</dbReference>
<feature type="transmembrane region" description="Helical" evidence="5">
    <location>
        <begin position="7"/>
        <end position="26"/>
    </location>
</feature>
<gene>
    <name evidence="7" type="ordered locus">CSE_04340</name>
</gene>
<feature type="transmembrane region" description="Helical" evidence="5">
    <location>
        <begin position="32"/>
        <end position="53"/>
    </location>
</feature>
<feature type="transmembrane region" description="Helical" evidence="5">
    <location>
        <begin position="357"/>
        <end position="375"/>
    </location>
</feature>
<dbReference type="OrthoDB" id="9804143at2"/>
<dbReference type="InterPro" id="IPR051533">
    <property type="entry name" value="WaaL-like"/>
</dbReference>
<reference evidence="7 8" key="1">
    <citation type="submission" date="2011-01" db="EMBL/GenBank/DDBJ databases">
        <title>Whole genome sequence of Caldisericum exile AZM16c01.</title>
        <authorList>
            <person name="Narita-Yamada S."/>
            <person name="Kawakoshi A."/>
            <person name="Nakamura S."/>
            <person name="Sasagawa M."/>
            <person name="Fukada J."/>
            <person name="Sekine M."/>
            <person name="Kato Y."/>
            <person name="Fukai R."/>
            <person name="Sasaki K."/>
            <person name="Hanamaki A."/>
            <person name="Narita H."/>
            <person name="Konno Y."/>
            <person name="Mori K."/>
            <person name="Yamazaki S."/>
            <person name="Suzuki K."/>
            <person name="Fujita N."/>
        </authorList>
    </citation>
    <scope>NUCLEOTIDE SEQUENCE [LARGE SCALE GENOMIC DNA]</scope>
    <source>
        <strain evidence="8">DSM 21853 / NBRC 104410 / AZM16c01</strain>
    </source>
</reference>
<feature type="transmembrane region" description="Helical" evidence="5">
    <location>
        <begin position="60"/>
        <end position="81"/>
    </location>
</feature>
<evidence type="ECO:0000313" key="8">
    <source>
        <dbReference type="Proteomes" id="UP000004793"/>
    </source>
</evidence>
<evidence type="ECO:0000256" key="1">
    <source>
        <dbReference type="ARBA" id="ARBA00004141"/>
    </source>
</evidence>
<evidence type="ECO:0000259" key="6">
    <source>
        <dbReference type="Pfam" id="PF04932"/>
    </source>
</evidence>
<dbReference type="PANTHER" id="PTHR37422">
    <property type="entry name" value="TEICHURONIC ACID BIOSYNTHESIS PROTEIN TUAE"/>
    <property type="match status" value="1"/>
</dbReference>
<feature type="transmembrane region" description="Helical" evidence="5">
    <location>
        <begin position="226"/>
        <end position="250"/>
    </location>
</feature>
<dbReference type="InterPro" id="IPR007016">
    <property type="entry name" value="O-antigen_ligase-rel_domated"/>
</dbReference>
<evidence type="ECO:0000256" key="5">
    <source>
        <dbReference type="SAM" id="Phobius"/>
    </source>
</evidence>
<dbReference type="Proteomes" id="UP000004793">
    <property type="component" value="Chromosome"/>
</dbReference>
<dbReference type="GO" id="GO:0016020">
    <property type="term" value="C:membrane"/>
    <property type="evidence" value="ECO:0007669"/>
    <property type="project" value="UniProtKB-SubCell"/>
</dbReference>
<evidence type="ECO:0000256" key="3">
    <source>
        <dbReference type="ARBA" id="ARBA00022989"/>
    </source>
</evidence>
<dbReference type="AlphaFoldDB" id="A0A7U6GDX0"/>
<keyword evidence="4 5" id="KW-0472">Membrane</keyword>
<comment type="subcellular location">
    <subcellularLocation>
        <location evidence="1">Membrane</location>
        <topology evidence="1">Multi-pass membrane protein</topology>
    </subcellularLocation>
</comment>
<name>A0A7U6GDX0_CALEA</name>
<keyword evidence="3 5" id="KW-1133">Transmembrane helix</keyword>
<evidence type="ECO:0000256" key="2">
    <source>
        <dbReference type="ARBA" id="ARBA00022692"/>
    </source>
</evidence>
<sequence>MGKINSALRRIFFFLIAFYPWINYILRKVPKLGSVWDDLLILVFFLFSIFVGYKRIKDLIALPSVLFAVLFASVSILSFVFNNYLFLAFQHQFRLLLEPFLVFIAVFLVKPTKDEIHFYLKSFILSIVILGLHGIYQYIKKVPTPAQWVDKDLERTSIYTRAFSIVGSPNVLAGYLELGLPVVFYYIFDSKSYIRKILYLFGSFSIIGGLLLTFSRGGWLGAFGSLFLSFAAISPLVAIGLVVLGVFAIYSVPVLRLRIVSLIDPSYIQKSLESGGRLFRWKYGVVNGFEHPLLGSGLGTFGSSAGQKYGYFSYTSMDSVYINVFAETGFLGIVSFILFVSYGFANFVYKFFSKRKLIYLFLGASLFALLIHIFVENLFDVWGITLNFWVISALSEVLDG</sequence>
<dbReference type="Pfam" id="PF04932">
    <property type="entry name" value="Wzy_C"/>
    <property type="match status" value="1"/>
</dbReference>
<organism evidence="7 8">
    <name type="scientific">Caldisericum exile (strain DSM 21853 / NBRC 104410 / AZM16c01)</name>
    <dbReference type="NCBI Taxonomy" id="511051"/>
    <lineage>
        <taxon>Bacteria</taxon>
        <taxon>Pseudomonadati</taxon>
        <taxon>Caldisericota/Cryosericota group</taxon>
        <taxon>Caldisericota</taxon>
        <taxon>Caldisericia</taxon>
        <taxon>Caldisericales</taxon>
        <taxon>Caldisericaceae</taxon>
        <taxon>Caldisericum</taxon>
    </lineage>
</organism>